<reference evidence="1 2" key="1">
    <citation type="journal article" date="2023" name="Plants (Basel)">
        <title>Bridging the Gap: Combining Genomics and Transcriptomics Approaches to Understand Stylosanthes scabra, an Orphan Legume from the Brazilian Caatinga.</title>
        <authorList>
            <person name="Ferreira-Neto J.R.C."/>
            <person name="da Silva M.D."/>
            <person name="Binneck E."/>
            <person name="de Melo N.F."/>
            <person name="da Silva R.H."/>
            <person name="de Melo A.L.T.M."/>
            <person name="Pandolfi V."/>
            <person name="Bustamante F.O."/>
            <person name="Brasileiro-Vidal A.C."/>
            <person name="Benko-Iseppon A.M."/>
        </authorList>
    </citation>
    <scope>NUCLEOTIDE SEQUENCE [LARGE SCALE GENOMIC DNA]</scope>
    <source>
        <tissue evidence="1">Leaves</tissue>
    </source>
</reference>
<organism evidence="1 2">
    <name type="scientific">Stylosanthes scabra</name>
    <dbReference type="NCBI Taxonomy" id="79078"/>
    <lineage>
        <taxon>Eukaryota</taxon>
        <taxon>Viridiplantae</taxon>
        <taxon>Streptophyta</taxon>
        <taxon>Embryophyta</taxon>
        <taxon>Tracheophyta</taxon>
        <taxon>Spermatophyta</taxon>
        <taxon>Magnoliopsida</taxon>
        <taxon>eudicotyledons</taxon>
        <taxon>Gunneridae</taxon>
        <taxon>Pentapetalae</taxon>
        <taxon>rosids</taxon>
        <taxon>fabids</taxon>
        <taxon>Fabales</taxon>
        <taxon>Fabaceae</taxon>
        <taxon>Papilionoideae</taxon>
        <taxon>50 kb inversion clade</taxon>
        <taxon>dalbergioids sensu lato</taxon>
        <taxon>Dalbergieae</taxon>
        <taxon>Pterocarpus clade</taxon>
        <taxon>Stylosanthes</taxon>
    </lineage>
</organism>
<sequence>MRSFHADKQTPFLLLFKLCLHLFNPKNHTLITGSVPQHPRFAKICRHLRLHQPFLPLPSSDRASDPTFSLVSQIPEGEAKKRIVASSELEKEEGSHRQE</sequence>
<gene>
    <name evidence="1" type="ORF">PIB30_010557</name>
</gene>
<accession>A0ABU6S5Q2</accession>
<dbReference type="EMBL" id="JASCZI010060440">
    <property type="protein sequence ID" value="MED6131504.1"/>
    <property type="molecule type" value="Genomic_DNA"/>
</dbReference>
<name>A0ABU6S5Q2_9FABA</name>
<proteinExistence type="predicted"/>
<evidence type="ECO:0000313" key="1">
    <source>
        <dbReference type="EMBL" id="MED6131504.1"/>
    </source>
</evidence>
<dbReference type="Proteomes" id="UP001341840">
    <property type="component" value="Unassembled WGS sequence"/>
</dbReference>
<comment type="caution">
    <text evidence="1">The sequence shown here is derived from an EMBL/GenBank/DDBJ whole genome shotgun (WGS) entry which is preliminary data.</text>
</comment>
<evidence type="ECO:0000313" key="2">
    <source>
        <dbReference type="Proteomes" id="UP001341840"/>
    </source>
</evidence>
<keyword evidence="2" id="KW-1185">Reference proteome</keyword>
<protein>
    <submittedName>
        <fullName evidence="1">Uncharacterized protein</fullName>
    </submittedName>
</protein>